<evidence type="ECO:0000256" key="1">
    <source>
        <dbReference type="ARBA" id="ARBA00004651"/>
    </source>
</evidence>
<keyword evidence="2 7" id="KW-0812">Transmembrane</keyword>
<evidence type="ECO:0000313" key="11">
    <source>
        <dbReference type="Proteomes" id="UP000244810"/>
    </source>
</evidence>
<dbReference type="GO" id="GO:0005886">
    <property type="term" value="C:plasma membrane"/>
    <property type="evidence" value="ECO:0007669"/>
    <property type="project" value="UniProtKB-SubCell"/>
</dbReference>
<dbReference type="Pfam" id="PF00005">
    <property type="entry name" value="ABC_tran"/>
    <property type="match status" value="1"/>
</dbReference>
<evidence type="ECO:0000256" key="4">
    <source>
        <dbReference type="ARBA" id="ARBA00022840"/>
    </source>
</evidence>
<evidence type="ECO:0000256" key="2">
    <source>
        <dbReference type="ARBA" id="ARBA00022692"/>
    </source>
</evidence>
<dbReference type="GO" id="GO:0016887">
    <property type="term" value="F:ATP hydrolysis activity"/>
    <property type="evidence" value="ECO:0007669"/>
    <property type="project" value="InterPro"/>
</dbReference>
<evidence type="ECO:0000256" key="6">
    <source>
        <dbReference type="ARBA" id="ARBA00023136"/>
    </source>
</evidence>
<keyword evidence="4" id="KW-0067">ATP-binding</keyword>
<dbReference type="GO" id="GO:0005524">
    <property type="term" value="F:ATP binding"/>
    <property type="evidence" value="ECO:0007669"/>
    <property type="project" value="UniProtKB-KW"/>
</dbReference>
<dbReference type="InterPro" id="IPR011527">
    <property type="entry name" value="ABC1_TM_dom"/>
</dbReference>
<protein>
    <submittedName>
        <fullName evidence="10">Type I secretion system permease/ATPase</fullName>
    </submittedName>
</protein>
<dbReference type="SUPFAM" id="SSF90123">
    <property type="entry name" value="ABC transporter transmembrane region"/>
    <property type="match status" value="1"/>
</dbReference>
<evidence type="ECO:0000259" key="9">
    <source>
        <dbReference type="PROSITE" id="PS50929"/>
    </source>
</evidence>
<dbReference type="InterPro" id="IPR003593">
    <property type="entry name" value="AAA+_ATPase"/>
</dbReference>
<dbReference type="PROSITE" id="PS50893">
    <property type="entry name" value="ABC_TRANSPORTER_2"/>
    <property type="match status" value="1"/>
</dbReference>
<sequence length="569" mass="60480">MPNRITAGNWTAKTRSLWVAALLFGAVSNLLVLTGPIFMLQVYDRVLTGRSTATLFVLFALVGFLYAMMAGIDTARGQILLRIGAWARHELEKRVFEASLRARLRDPPDPRAALAMHDLDTVQRVLGSQIAQALLDLPWTLAFLALLYVVHPYLGWLAVWGGVVLALLALSGHMQQRRLLGNAHRQDSAADLLQAAIENEGGDRVASLTPDVFARWRDYRREALSALLTTTDRSVRSTALARTFRLFLQSATLALGAWLVLDNQLSPGLMVGTSILLGRALAPVEQLAAHWGRLHVALAGWRRLDGFLRATGAAVEPVSGPVGGALSVRGLVVVPQGRREAVLRLNGFTVRPGTALGVIGPGGSGKSLFSRVLAGAMPPSAGVLRLGEVPLSKVPVTRIGYLPQRFALLPGTLGEAIARHDPKADPTRIEAAARLAGVHGAITALPEAYDTSTEPEVAHLAGGLVQRVGLARAFYNDPALVILDEPSAHLDADGTSAFNAAVRALKARGAVVVVTALRPTSIAECDDLLVLDGGVQTGFGPRDIILREMVRNHMAVVGNGGGGGRGRDG</sequence>
<dbReference type="PANTHER" id="PTHR24221">
    <property type="entry name" value="ATP-BINDING CASSETTE SUB-FAMILY B"/>
    <property type="match status" value="1"/>
</dbReference>
<dbReference type="InterPro" id="IPR036640">
    <property type="entry name" value="ABC1_TM_sf"/>
</dbReference>
<dbReference type="InterPro" id="IPR027417">
    <property type="entry name" value="P-loop_NTPase"/>
</dbReference>
<dbReference type="GO" id="GO:0140359">
    <property type="term" value="F:ABC-type transporter activity"/>
    <property type="evidence" value="ECO:0007669"/>
    <property type="project" value="InterPro"/>
</dbReference>
<name>A0A2T7UT02_9RHOB</name>
<feature type="transmembrane region" description="Helical" evidence="7">
    <location>
        <begin position="52"/>
        <end position="72"/>
    </location>
</feature>
<keyword evidence="3" id="KW-0547">Nucleotide-binding</keyword>
<feature type="domain" description="ABC transporter" evidence="8">
    <location>
        <begin position="326"/>
        <end position="558"/>
    </location>
</feature>
<evidence type="ECO:0000256" key="7">
    <source>
        <dbReference type="SAM" id="Phobius"/>
    </source>
</evidence>
<dbReference type="GO" id="GO:0034040">
    <property type="term" value="F:ATPase-coupled lipid transmembrane transporter activity"/>
    <property type="evidence" value="ECO:0007669"/>
    <property type="project" value="TreeGrafter"/>
</dbReference>
<evidence type="ECO:0000313" key="10">
    <source>
        <dbReference type="EMBL" id="PVE47890.1"/>
    </source>
</evidence>
<keyword evidence="11" id="KW-1185">Reference proteome</keyword>
<dbReference type="SUPFAM" id="SSF52540">
    <property type="entry name" value="P-loop containing nucleoside triphosphate hydrolases"/>
    <property type="match status" value="1"/>
</dbReference>
<dbReference type="Gene3D" id="3.40.50.300">
    <property type="entry name" value="P-loop containing nucleotide triphosphate hydrolases"/>
    <property type="match status" value="1"/>
</dbReference>
<feature type="transmembrane region" description="Helical" evidence="7">
    <location>
        <begin position="141"/>
        <end position="170"/>
    </location>
</feature>
<dbReference type="OrthoDB" id="9808328at2"/>
<dbReference type="EMBL" id="QDDR01000003">
    <property type="protein sequence ID" value="PVE47890.1"/>
    <property type="molecule type" value="Genomic_DNA"/>
</dbReference>
<evidence type="ECO:0000259" key="8">
    <source>
        <dbReference type="PROSITE" id="PS50893"/>
    </source>
</evidence>
<keyword evidence="6 7" id="KW-0472">Membrane</keyword>
<comment type="caution">
    <text evidence="10">The sequence shown here is derived from an EMBL/GenBank/DDBJ whole genome shotgun (WGS) entry which is preliminary data.</text>
</comment>
<accession>A0A2T7UT02</accession>
<dbReference type="Gene3D" id="1.20.1560.10">
    <property type="entry name" value="ABC transporter type 1, transmembrane domain"/>
    <property type="match status" value="1"/>
</dbReference>
<evidence type="ECO:0000256" key="3">
    <source>
        <dbReference type="ARBA" id="ARBA00022741"/>
    </source>
</evidence>
<dbReference type="InterPro" id="IPR039421">
    <property type="entry name" value="Type_1_exporter"/>
</dbReference>
<dbReference type="Proteomes" id="UP000244810">
    <property type="component" value="Unassembled WGS sequence"/>
</dbReference>
<comment type="subcellular location">
    <subcellularLocation>
        <location evidence="1">Cell membrane</location>
        <topology evidence="1">Multi-pass membrane protein</topology>
    </subcellularLocation>
</comment>
<feature type="transmembrane region" description="Helical" evidence="7">
    <location>
        <begin position="17"/>
        <end position="40"/>
    </location>
</feature>
<dbReference type="PROSITE" id="PS50929">
    <property type="entry name" value="ABC_TM1F"/>
    <property type="match status" value="1"/>
</dbReference>
<dbReference type="AlphaFoldDB" id="A0A2T7UT02"/>
<dbReference type="SMART" id="SM00382">
    <property type="entry name" value="AAA"/>
    <property type="match status" value="1"/>
</dbReference>
<reference evidence="10 11" key="1">
    <citation type="journal article" date="2011" name="Syst. Appl. Microbiol.">
        <title>Defluviimonas denitrificans gen. nov., sp. nov., and Pararhodobacter aggregans gen. nov., sp. nov., non-phototrophic Rhodobacteraceae from the biofilter of a marine aquaculture.</title>
        <authorList>
            <person name="Foesel B.U."/>
            <person name="Drake H.L."/>
            <person name="Schramm A."/>
        </authorList>
    </citation>
    <scope>NUCLEOTIDE SEQUENCE [LARGE SCALE GENOMIC DNA]</scope>
    <source>
        <strain evidence="10 11">D1-19</strain>
    </source>
</reference>
<keyword evidence="5 7" id="KW-1133">Transmembrane helix</keyword>
<evidence type="ECO:0000256" key="5">
    <source>
        <dbReference type="ARBA" id="ARBA00022989"/>
    </source>
</evidence>
<proteinExistence type="predicted"/>
<dbReference type="Pfam" id="PF00664">
    <property type="entry name" value="ABC_membrane"/>
    <property type="match status" value="1"/>
</dbReference>
<dbReference type="RefSeq" id="WP_107751263.1">
    <property type="nucleotide sequence ID" value="NZ_QBKF01000004.1"/>
</dbReference>
<feature type="domain" description="ABC transmembrane type-1" evidence="9">
    <location>
        <begin position="19"/>
        <end position="294"/>
    </location>
</feature>
<dbReference type="InterPro" id="IPR003439">
    <property type="entry name" value="ABC_transporter-like_ATP-bd"/>
</dbReference>
<gene>
    <name evidence="10" type="ORF">DDE23_07025</name>
</gene>
<dbReference type="PANTHER" id="PTHR24221:SF248">
    <property type="entry name" value="ABC TRANSPORTER TRANSMEMBRANE REGION"/>
    <property type="match status" value="1"/>
</dbReference>
<organism evidence="10 11">
    <name type="scientific">Pararhodobacter aggregans</name>
    <dbReference type="NCBI Taxonomy" id="404875"/>
    <lineage>
        <taxon>Bacteria</taxon>
        <taxon>Pseudomonadati</taxon>
        <taxon>Pseudomonadota</taxon>
        <taxon>Alphaproteobacteria</taxon>
        <taxon>Rhodobacterales</taxon>
        <taxon>Paracoccaceae</taxon>
        <taxon>Pararhodobacter</taxon>
    </lineage>
</organism>